<keyword evidence="2" id="KW-1185">Reference proteome</keyword>
<dbReference type="Proteomes" id="UP000466517">
    <property type="component" value="Chromosome"/>
</dbReference>
<dbReference type="AlphaFoldDB" id="A0A7I7XPL6"/>
<accession>A0A7I7XPL6</accession>
<dbReference type="EMBL" id="AP022610">
    <property type="protein sequence ID" value="BBZ31160.1"/>
    <property type="molecule type" value="Genomic_DNA"/>
</dbReference>
<dbReference type="KEGG" id="mmag:MMAD_54550"/>
<protein>
    <submittedName>
        <fullName evidence="1">Uncharacterized protein</fullName>
    </submittedName>
</protein>
<proteinExistence type="predicted"/>
<evidence type="ECO:0000313" key="2">
    <source>
        <dbReference type="Proteomes" id="UP000466517"/>
    </source>
</evidence>
<reference evidence="1 2" key="1">
    <citation type="journal article" date="2019" name="Emerg. Microbes Infect.">
        <title>Comprehensive subspecies identification of 175 nontuberculous mycobacteria species based on 7547 genomic profiles.</title>
        <authorList>
            <person name="Matsumoto Y."/>
            <person name="Kinjo T."/>
            <person name="Motooka D."/>
            <person name="Nabeya D."/>
            <person name="Jung N."/>
            <person name="Uechi K."/>
            <person name="Horii T."/>
            <person name="Iida T."/>
            <person name="Fujita J."/>
            <person name="Nakamura S."/>
        </authorList>
    </citation>
    <scope>NUCLEOTIDE SEQUENCE [LARGE SCALE GENOMIC DNA]</scope>
    <source>
        <strain evidence="1 2">JCM 13574</strain>
    </source>
</reference>
<evidence type="ECO:0000313" key="1">
    <source>
        <dbReference type="EMBL" id="BBZ31160.1"/>
    </source>
</evidence>
<gene>
    <name evidence="1" type="ORF">MMAD_54550</name>
</gene>
<sequence length="173" mass="17022">MNRINVGIDTTWKSRAVPGLASTSIFATVSAPAFSLAISSSTGAIILQGPHQVAQKSTSTGVLLDRTSLENESSVTATVALVVSLMSGSSGLGVGGVGGVQLGVFGVGEPALGVDRRGTPAARGGDGLAVRVVDQVAAGEDAVDRGAGGAALDGDVPVVVQSTLPATRLDRGS</sequence>
<name>A0A7I7XPL6_9MYCO</name>
<organism evidence="1 2">
    <name type="scientific">Mycolicibacterium madagascariense</name>
    <dbReference type="NCBI Taxonomy" id="212765"/>
    <lineage>
        <taxon>Bacteria</taxon>
        <taxon>Bacillati</taxon>
        <taxon>Actinomycetota</taxon>
        <taxon>Actinomycetes</taxon>
        <taxon>Mycobacteriales</taxon>
        <taxon>Mycobacteriaceae</taxon>
        <taxon>Mycolicibacterium</taxon>
    </lineage>
</organism>